<accession>A0A938YLL1</accession>
<organism evidence="2 3">
    <name type="scientific">Nakamurella flavida</name>
    <dbReference type="NCBI Taxonomy" id="363630"/>
    <lineage>
        <taxon>Bacteria</taxon>
        <taxon>Bacillati</taxon>
        <taxon>Actinomycetota</taxon>
        <taxon>Actinomycetes</taxon>
        <taxon>Nakamurellales</taxon>
        <taxon>Nakamurellaceae</taxon>
        <taxon>Nakamurella</taxon>
    </lineage>
</organism>
<gene>
    <name evidence="2" type="ORF">JL107_10840</name>
</gene>
<feature type="transmembrane region" description="Helical" evidence="1">
    <location>
        <begin position="196"/>
        <end position="216"/>
    </location>
</feature>
<dbReference type="RefSeq" id="WP_205257057.1">
    <property type="nucleotide sequence ID" value="NZ_BAAAPV010000001.1"/>
</dbReference>
<sequence>MPPLPRPRSANPVAGPDTFTFRPRTAWISAVVWGLVVAGWLTLALTGSAEPIGAASRQLPAIALGCVVVYAVCVRPVVRVGAEGVWLRNVVRDVWLPFADLARVETQYALTLVTVSGRRHQAWAAPAPSRHGAARVTDGDVREMGWTPDQGPVPASATLRSDAGAAAVTVRRMWDAHRAADGRPAAGTEVRWARGVLAALAVTALAVGLASVLAGAPA</sequence>
<keyword evidence="3" id="KW-1185">Reference proteome</keyword>
<keyword evidence="1" id="KW-1133">Transmembrane helix</keyword>
<evidence type="ECO:0000313" key="3">
    <source>
        <dbReference type="Proteomes" id="UP000663801"/>
    </source>
</evidence>
<name>A0A938YLL1_9ACTN</name>
<evidence type="ECO:0000313" key="2">
    <source>
        <dbReference type="EMBL" id="MBM9476943.1"/>
    </source>
</evidence>
<reference evidence="2" key="1">
    <citation type="submission" date="2021-01" db="EMBL/GenBank/DDBJ databases">
        <title>KCTC 19127 draft genome.</title>
        <authorList>
            <person name="An D."/>
        </authorList>
    </citation>
    <scope>NUCLEOTIDE SEQUENCE</scope>
    <source>
        <strain evidence="2">KCTC 19127</strain>
    </source>
</reference>
<dbReference type="Proteomes" id="UP000663801">
    <property type="component" value="Unassembled WGS sequence"/>
</dbReference>
<protein>
    <submittedName>
        <fullName evidence="2">PH domain-containing protein</fullName>
    </submittedName>
</protein>
<proteinExistence type="predicted"/>
<dbReference type="AlphaFoldDB" id="A0A938YLL1"/>
<evidence type="ECO:0000256" key="1">
    <source>
        <dbReference type="SAM" id="Phobius"/>
    </source>
</evidence>
<feature type="transmembrane region" description="Helical" evidence="1">
    <location>
        <begin position="26"/>
        <end position="47"/>
    </location>
</feature>
<dbReference type="EMBL" id="JAERWL010000009">
    <property type="protein sequence ID" value="MBM9476943.1"/>
    <property type="molecule type" value="Genomic_DNA"/>
</dbReference>
<comment type="caution">
    <text evidence="2">The sequence shown here is derived from an EMBL/GenBank/DDBJ whole genome shotgun (WGS) entry which is preliminary data.</text>
</comment>
<keyword evidence="1" id="KW-0812">Transmembrane</keyword>
<feature type="transmembrane region" description="Helical" evidence="1">
    <location>
        <begin position="59"/>
        <end position="78"/>
    </location>
</feature>
<keyword evidence="1" id="KW-0472">Membrane</keyword>